<sequence length="125" mass="14171">MVEIIWEEFGLVRKMAGTITTAEMDESAVAIQGNSRLDEMRYNIHDFLAVTQSQLSESDIEFMAARASVSVQRNPKLRIAFVGSHPAVFQLMDAFNNCGLAKHRVMRFNSMEEARRYVELSPNSL</sequence>
<proteinExistence type="predicted"/>
<protein>
    <recommendedName>
        <fullName evidence="3">STAS/SEC14 domain-containing protein</fullName>
    </recommendedName>
</protein>
<evidence type="ECO:0000313" key="1">
    <source>
        <dbReference type="EMBL" id="MCG2578191.1"/>
    </source>
</evidence>
<gene>
    <name evidence="1" type="ORF">LZ012_14440</name>
</gene>
<dbReference type="EMBL" id="JAKLTN010000002">
    <property type="protein sequence ID" value="MCG2578191.1"/>
    <property type="molecule type" value="Genomic_DNA"/>
</dbReference>
<comment type="caution">
    <text evidence="1">The sequence shown here is derived from an EMBL/GenBank/DDBJ whole genome shotgun (WGS) entry which is preliminary data.</text>
</comment>
<reference evidence="1" key="1">
    <citation type="submission" date="2022-01" db="EMBL/GenBank/DDBJ databases">
        <authorList>
            <person name="Jo J.-H."/>
            <person name="Im W.-T."/>
        </authorList>
    </citation>
    <scope>NUCLEOTIDE SEQUENCE</scope>
    <source>
        <strain evidence="1">XY25</strain>
    </source>
</reference>
<evidence type="ECO:0008006" key="3">
    <source>
        <dbReference type="Google" id="ProtNLM"/>
    </source>
</evidence>
<name>A0ABS9K4T3_9RHOO</name>
<dbReference type="Proteomes" id="UP001165384">
    <property type="component" value="Unassembled WGS sequence"/>
</dbReference>
<accession>A0ABS9K4T3</accession>
<dbReference type="RefSeq" id="WP_275711521.1">
    <property type="nucleotide sequence ID" value="NZ_JAKLTN010000002.1"/>
</dbReference>
<evidence type="ECO:0000313" key="2">
    <source>
        <dbReference type="Proteomes" id="UP001165384"/>
    </source>
</evidence>
<organism evidence="1 2">
    <name type="scientific">Dechloromonas hankyongensis</name>
    <dbReference type="NCBI Taxonomy" id="2908002"/>
    <lineage>
        <taxon>Bacteria</taxon>
        <taxon>Pseudomonadati</taxon>
        <taxon>Pseudomonadota</taxon>
        <taxon>Betaproteobacteria</taxon>
        <taxon>Rhodocyclales</taxon>
        <taxon>Azonexaceae</taxon>
        <taxon>Dechloromonas</taxon>
    </lineage>
</organism>
<keyword evidence="2" id="KW-1185">Reference proteome</keyword>